<dbReference type="SUPFAM" id="SSF52540">
    <property type="entry name" value="P-loop containing nucleoside triphosphate hydrolases"/>
    <property type="match status" value="1"/>
</dbReference>
<evidence type="ECO:0000256" key="5">
    <source>
        <dbReference type="ARBA" id="ARBA00022840"/>
    </source>
</evidence>
<dbReference type="STRING" id="525897.Dbac_3140"/>
<evidence type="ECO:0000256" key="2">
    <source>
        <dbReference type="ARBA" id="ARBA00022741"/>
    </source>
</evidence>
<dbReference type="CDD" id="cd18787">
    <property type="entry name" value="SF2_C_DEAD"/>
    <property type="match status" value="1"/>
</dbReference>
<evidence type="ECO:0000256" key="8">
    <source>
        <dbReference type="SAM" id="MobiDB-lite"/>
    </source>
</evidence>
<dbReference type="PANTHER" id="PTHR47963">
    <property type="entry name" value="DEAD-BOX ATP-DEPENDENT RNA HELICASE 47, MITOCHONDRIAL"/>
    <property type="match status" value="1"/>
</dbReference>
<evidence type="ECO:0000256" key="1">
    <source>
        <dbReference type="ARBA" id="ARBA00012552"/>
    </source>
</evidence>
<organism evidence="12 13">
    <name type="scientific">Desulfomicrobium baculatum (strain DSM 4028 / VKM B-1378 / X)</name>
    <name type="common">Desulfovibrio baculatus</name>
    <dbReference type="NCBI Taxonomy" id="525897"/>
    <lineage>
        <taxon>Bacteria</taxon>
        <taxon>Pseudomonadati</taxon>
        <taxon>Thermodesulfobacteriota</taxon>
        <taxon>Desulfovibrionia</taxon>
        <taxon>Desulfovibrionales</taxon>
        <taxon>Desulfomicrobiaceae</taxon>
        <taxon>Desulfomicrobium</taxon>
    </lineage>
</organism>
<dbReference type="GO" id="GO:0016787">
    <property type="term" value="F:hydrolase activity"/>
    <property type="evidence" value="ECO:0007669"/>
    <property type="project" value="UniProtKB-KW"/>
</dbReference>
<dbReference type="InterPro" id="IPR027417">
    <property type="entry name" value="P-loop_NTPase"/>
</dbReference>
<dbReference type="Gene3D" id="3.40.50.300">
    <property type="entry name" value="P-loop containing nucleotide triphosphate hydrolases"/>
    <property type="match status" value="2"/>
</dbReference>
<dbReference type="Proteomes" id="UP000002216">
    <property type="component" value="Chromosome"/>
</dbReference>
<dbReference type="PANTHER" id="PTHR47963:SF8">
    <property type="entry name" value="ATP-DEPENDENT RNA HELICASE DEAD"/>
    <property type="match status" value="1"/>
</dbReference>
<dbReference type="Pfam" id="PF00271">
    <property type="entry name" value="Helicase_C"/>
    <property type="match status" value="1"/>
</dbReference>
<dbReference type="Pfam" id="PF00270">
    <property type="entry name" value="DEAD"/>
    <property type="match status" value="1"/>
</dbReference>
<dbReference type="InterPro" id="IPR050547">
    <property type="entry name" value="DEAD_box_RNA_helicases"/>
</dbReference>
<dbReference type="GO" id="GO:0003724">
    <property type="term" value="F:RNA helicase activity"/>
    <property type="evidence" value="ECO:0007669"/>
    <property type="project" value="UniProtKB-EC"/>
</dbReference>
<reference evidence="12 13" key="1">
    <citation type="journal article" date="2009" name="Stand. Genomic Sci.">
        <title>Complete genome sequence of Desulfomicrobium baculatum type strain (X).</title>
        <authorList>
            <person name="Copeland A."/>
            <person name="Spring S."/>
            <person name="Goker M."/>
            <person name="Schneider S."/>
            <person name="Lapidus A."/>
            <person name="Del Rio T.G."/>
            <person name="Tice H."/>
            <person name="Cheng J.F."/>
            <person name="Chen F."/>
            <person name="Nolan M."/>
            <person name="Bruce D."/>
            <person name="Goodwin L."/>
            <person name="Pitluck S."/>
            <person name="Ivanova N."/>
            <person name="Mavrommatis K."/>
            <person name="Ovchinnikova G."/>
            <person name="Pati A."/>
            <person name="Chen A."/>
            <person name="Palaniappan K."/>
            <person name="Land M."/>
            <person name="Hauser L."/>
            <person name="Chang Y.J."/>
            <person name="Jeffries C.C."/>
            <person name="Meincke L."/>
            <person name="Sims D."/>
            <person name="Brettin T."/>
            <person name="Detter J.C."/>
            <person name="Han C."/>
            <person name="Chain P."/>
            <person name="Bristow J."/>
            <person name="Eisen J.A."/>
            <person name="Markowitz V."/>
            <person name="Hugenholtz P."/>
            <person name="Kyrpides N.C."/>
            <person name="Klenk H.P."/>
            <person name="Lucas S."/>
        </authorList>
    </citation>
    <scope>NUCLEOTIDE SEQUENCE [LARGE SCALE GENOMIC DNA]</scope>
    <source>
        <strain evidence="13">DSM 4028 / VKM B-1378 / X</strain>
    </source>
</reference>
<protein>
    <recommendedName>
        <fullName evidence="1">RNA helicase</fullName>
        <ecNumber evidence="1">3.6.4.13</ecNumber>
    </recommendedName>
</protein>
<evidence type="ECO:0000313" key="13">
    <source>
        <dbReference type="Proteomes" id="UP000002216"/>
    </source>
</evidence>
<dbReference type="InterPro" id="IPR014001">
    <property type="entry name" value="Helicase_ATP-bd"/>
</dbReference>
<sequence>MTFDSFGLPPTLVQALQTRQLDTPLPVQEAALPVLMAGKSAMLVSRTGSGKTLAYLLPILAGINAESMHVQAVVLAPTHELAMQINRVATDLAKDAGLGVRVQALIGGAAVSRQIEGLKKKPHLVIGSAGRMTHLMELGKLKLKETVWLVLDEADRLLIEEGLEHIRKITGQLGPETRYVFVSATEGPATTRIARGLAPNLAFVRAQNEISPAIRHCYLVCEERDKVDWLRKVLRGLAPERALVFVHRGASAERMAERLEHHQLSVADLHGAHDKFQRQDALDDFRKGKAQTLIASDIAARGLDIFGVELVVNVDVPSQSRDYLHRAGRTGRAGATGLVLSLMTEAESRLAKRYAQDLDIALEQVQLVRGALVPATGDSAQNLRPAPRPFGPGRGGRKPPLATGPDARKEPTTTASTPPAPARSPQSRDKAAPARKRGSALPGANPDTNSRAKTGPKTGKAGQKPMSGPKRNKPA</sequence>
<evidence type="ECO:0000256" key="3">
    <source>
        <dbReference type="ARBA" id="ARBA00022801"/>
    </source>
</evidence>
<evidence type="ECO:0000259" key="10">
    <source>
        <dbReference type="PROSITE" id="PS51194"/>
    </source>
</evidence>
<dbReference type="SMART" id="SM00487">
    <property type="entry name" value="DEXDc"/>
    <property type="match status" value="1"/>
</dbReference>
<feature type="region of interest" description="Disordered" evidence="8">
    <location>
        <begin position="377"/>
        <end position="475"/>
    </location>
</feature>
<name>C7LX05_DESBD</name>
<feature type="domain" description="Helicase ATP-binding" evidence="9">
    <location>
        <begin position="32"/>
        <end position="204"/>
    </location>
</feature>
<dbReference type="PROSITE" id="PS00039">
    <property type="entry name" value="DEAD_ATP_HELICASE"/>
    <property type="match status" value="1"/>
</dbReference>
<dbReference type="SMART" id="SM00490">
    <property type="entry name" value="HELICc"/>
    <property type="match status" value="1"/>
</dbReference>
<dbReference type="PROSITE" id="PS51195">
    <property type="entry name" value="Q_MOTIF"/>
    <property type="match status" value="1"/>
</dbReference>
<comment type="similarity">
    <text evidence="7">Belongs to the DEAD box helicase family.</text>
</comment>
<keyword evidence="4 7" id="KW-0347">Helicase</keyword>
<dbReference type="EC" id="3.6.4.13" evidence="1"/>
<dbReference type="EMBL" id="CP001629">
    <property type="protein sequence ID" value="ACU91215.1"/>
    <property type="molecule type" value="Genomic_DNA"/>
</dbReference>
<dbReference type="CDD" id="cd00268">
    <property type="entry name" value="DEADc"/>
    <property type="match status" value="1"/>
</dbReference>
<feature type="domain" description="DEAD-box RNA helicase Q" evidence="11">
    <location>
        <begin position="1"/>
        <end position="29"/>
    </location>
</feature>
<dbReference type="InterPro" id="IPR044742">
    <property type="entry name" value="DEAD/DEAH_RhlB"/>
</dbReference>
<dbReference type="InterPro" id="IPR000629">
    <property type="entry name" value="RNA-helicase_DEAD-box_CS"/>
</dbReference>
<evidence type="ECO:0000259" key="11">
    <source>
        <dbReference type="PROSITE" id="PS51195"/>
    </source>
</evidence>
<keyword evidence="5 7" id="KW-0067">ATP-binding</keyword>
<proteinExistence type="inferred from homology"/>
<dbReference type="PROSITE" id="PS51192">
    <property type="entry name" value="HELICASE_ATP_BIND_1"/>
    <property type="match status" value="1"/>
</dbReference>
<dbReference type="AlphaFoldDB" id="C7LX05"/>
<evidence type="ECO:0000256" key="7">
    <source>
        <dbReference type="RuleBase" id="RU000492"/>
    </source>
</evidence>
<feature type="domain" description="Helicase C-terminal" evidence="10">
    <location>
        <begin position="226"/>
        <end position="373"/>
    </location>
</feature>
<keyword evidence="13" id="KW-1185">Reference proteome</keyword>
<dbReference type="KEGG" id="dba:Dbac_3140"/>
<dbReference type="eggNOG" id="COG0513">
    <property type="taxonomic scope" value="Bacteria"/>
</dbReference>
<keyword evidence="3 7" id="KW-0378">Hydrolase</keyword>
<dbReference type="InterPro" id="IPR011545">
    <property type="entry name" value="DEAD/DEAH_box_helicase_dom"/>
</dbReference>
<keyword evidence="2 7" id="KW-0547">Nucleotide-binding</keyword>
<gene>
    <name evidence="12" type="ordered locus">Dbac_3140</name>
</gene>
<dbReference type="GO" id="GO:0003723">
    <property type="term" value="F:RNA binding"/>
    <property type="evidence" value="ECO:0007669"/>
    <property type="project" value="TreeGrafter"/>
</dbReference>
<evidence type="ECO:0000259" key="9">
    <source>
        <dbReference type="PROSITE" id="PS51192"/>
    </source>
</evidence>
<dbReference type="HOGENOM" id="CLU_003041_1_3_7"/>
<evidence type="ECO:0000313" key="12">
    <source>
        <dbReference type="EMBL" id="ACU91215.1"/>
    </source>
</evidence>
<evidence type="ECO:0000256" key="4">
    <source>
        <dbReference type="ARBA" id="ARBA00022806"/>
    </source>
</evidence>
<dbReference type="RefSeq" id="WP_015775304.1">
    <property type="nucleotide sequence ID" value="NC_013173.1"/>
</dbReference>
<accession>C7LX05</accession>
<feature type="short sequence motif" description="Q motif" evidence="6">
    <location>
        <begin position="1"/>
        <end position="29"/>
    </location>
</feature>
<evidence type="ECO:0000256" key="6">
    <source>
        <dbReference type="PROSITE-ProRule" id="PRU00552"/>
    </source>
</evidence>
<dbReference type="GO" id="GO:0005524">
    <property type="term" value="F:ATP binding"/>
    <property type="evidence" value="ECO:0007669"/>
    <property type="project" value="UniProtKB-KW"/>
</dbReference>
<dbReference type="PROSITE" id="PS51194">
    <property type="entry name" value="HELICASE_CTER"/>
    <property type="match status" value="1"/>
</dbReference>
<dbReference type="InterPro" id="IPR001650">
    <property type="entry name" value="Helicase_C-like"/>
</dbReference>
<dbReference type="InterPro" id="IPR014014">
    <property type="entry name" value="RNA_helicase_DEAD_Q_motif"/>
</dbReference>